<dbReference type="RefSeq" id="WP_160987565.1">
    <property type="nucleotide sequence ID" value="NZ_WVTD01000042.1"/>
</dbReference>
<organism evidence="1 2">
    <name type="scientific">Novosphingobium silvae</name>
    <dbReference type="NCBI Taxonomy" id="2692619"/>
    <lineage>
        <taxon>Bacteria</taxon>
        <taxon>Pseudomonadati</taxon>
        <taxon>Pseudomonadota</taxon>
        <taxon>Alphaproteobacteria</taxon>
        <taxon>Sphingomonadales</taxon>
        <taxon>Sphingomonadaceae</taxon>
        <taxon>Novosphingobium</taxon>
    </lineage>
</organism>
<proteinExistence type="predicted"/>
<sequence>MARPTKDDTAKRSERFNLRLTLAELAHVQAQAAHAGIGAHDYARRRVLGHRVPPARSQIDATLLSDLNRIGVNLNQLTRANNSGADVQAEAVVLLAQVRGIIEQIGSGDGS</sequence>
<name>A0A7X4K9J5_9SPHN</name>
<evidence type="ECO:0000313" key="2">
    <source>
        <dbReference type="Proteomes" id="UP000465810"/>
    </source>
</evidence>
<protein>
    <submittedName>
        <fullName evidence="1">Plasmid mobilization relaxosome protein MobC</fullName>
    </submittedName>
</protein>
<dbReference type="Proteomes" id="UP000465810">
    <property type="component" value="Unassembled WGS sequence"/>
</dbReference>
<dbReference type="AlphaFoldDB" id="A0A7X4K9J5"/>
<dbReference type="EMBL" id="WVTD01000042">
    <property type="protein sequence ID" value="MYM00331.1"/>
    <property type="molecule type" value="Genomic_DNA"/>
</dbReference>
<dbReference type="Pfam" id="PF21983">
    <property type="entry name" value="NikA-like"/>
    <property type="match status" value="1"/>
</dbReference>
<accession>A0A7X4K9J5</accession>
<dbReference type="InterPro" id="IPR053842">
    <property type="entry name" value="NikA-like"/>
</dbReference>
<comment type="caution">
    <text evidence="1">The sequence shown here is derived from an EMBL/GenBank/DDBJ whole genome shotgun (WGS) entry which is preliminary data.</text>
</comment>
<reference evidence="1 2" key="1">
    <citation type="submission" date="2019-12" db="EMBL/GenBank/DDBJ databases">
        <authorList>
            <person name="Feng G."/>
            <person name="Zhu H."/>
        </authorList>
    </citation>
    <scope>NUCLEOTIDE SEQUENCE [LARGE SCALE GENOMIC DNA]</scope>
    <source>
        <strain evidence="1 2">FGD1</strain>
    </source>
</reference>
<gene>
    <name evidence="1" type="primary">mobC</name>
    <name evidence="1" type="ORF">GR702_21550</name>
</gene>
<keyword evidence="2" id="KW-1185">Reference proteome</keyword>
<evidence type="ECO:0000313" key="1">
    <source>
        <dbReference type="EMBL" id="MYM00331.1"/>
    </source>
</evidence>